<protein>
    <submittedName>
        <fullName evidence="7">Kinase-like protein</fullName>
    </submittedName>
</protein>
<proteinExistence type="predicted"/>
<evidence type="ECO:0000259" key="6">
    <source>
        <dbReference type="PROSITE" id="PS50011"/>
    </source>
</evidence>
<dbReference type="Proteomes" id="UP000714275">
    <property type="component" value="Unassembled WGS sequence"/>
</dbReference>
<dbReference type="GO" id="GO:0005634">
    <property type="term" value="C:nucleus"/>
    <property type="evidence" value="ECO:0007669"/>
    <property type="project" value="TreeGrafter"/>
</dbReference>
<evidence type="ECO:0000256" key="5">
    <source>
        <dbReference type="ARBA" id="ARBA00022840"/>
    </source>
</evidence>
<dbReference type="SMART" id="SM00220">
    <property type="entry name" value="S_TKc"/>
    <property type="match status" value="1"/>
</dbReference>
<dbReference type="InterPro" id="IPR000719">
    <property type="entry name" value="Prot_kinase_dom"/>
</dbReference>
<accession>A0A9P7A7W1</accession>
<keyword evidence="2" id="KW-0808">Transferase</keyword>
<dbReference type="InterPro" id="IPR051175">
    <property type="entry name" value="CLK_kinases"/>
</dbReference>
<evidence type="ECO:0000256" key="1">
    <source>
        <dbReference type="ARBA" id="ARBA00022527"/>
    </source>
</evidence>
<dbReference type="PROSITE" id="PS00108">
    <property type="entry name" value="PROTEIN_KINASE_ST"/>
    <property type="match status" value="1"/>
</dbReference>
<keyword evidence="8" id="KW-1185">Reference proteome</keyword>
<gene>
    <name evidence="7" type="ORF">EV702DRAFT_1210625</name>
</gene>
<dbReference type="GO" id="GO:0004674">
    <property type="term" value="F:protein serine/threonine kinase activity"/>
    <property type="evidence" value="ECO:0007669"/>
    <property type="project" value="UniProtKB-KW"/>
</dbReference>
<dbReference type="PROSITE" id="PS50011">
    <property type="entry name" value="PROTEIN_KINASE_DOM"/>
    <property type="match status" value="1"/>
</dbReference>
<dbReference type="PANTHER" id="PTHR45646">
    <property type="entry name" value="SERINE/THREONINE-PROTEIN KINASE DOA-RELATED"/>
    <property type="match status" value="1"/>
</dbReference>
<dbReference type="Gene3D" id="3.30.200.20">
    <property type="entry name" value="Phosphorylase Kinase, domain 1"/>
    <property type="match status" value="1"/>
</dbReference>
<keyword evidence="3" id="KW-0547">Nucleotide-binding</keyword>
<evidence type="ECO:0000313" key="8">
    <source>
        <dbReference type="Proteomes" id="UP000714275"/>
    </source>
</evidence>
<dbReference type="InterPro" id="IPR011009">
    <property type="entry name" value="Kinase-like_dom_sf"/>
</dbReference>
<name>A0A9P7A7W1_9AGAM</name>
<reference evidence="7" key="1">
    <citation type="journal article" date="2020" name="New Phytol.">
        <title>Comparative genomics reveals dynamic genome evolution in host specialist ectomycorrhizal fungi.</title>
        <authorList>
            <person name="Lofgren L.A."/>
            <person name="Nguyen N.H."/>
            <person name="Vilgalys R."/>
            <person name="Ruytinx J."/>
            <person name="Liao H.L."/>
            <person name="Branco S."/>
            <person name="Kuo A."/>
            <person name="LaButti K."/>
            <person name="Lipzen A."/>
            <person name="Andreopoulos W."/>
            <person name="Pangilinan J."/>
            <person name="Riley R."/>
            <person name="Hundley H."/>
            <person name="Na H."/>
            <person name="Barry K."/>
            <person name="Grigoriev I.V."/>
            <person name="Stajich J.E."/>
            <person name="Kennedy P.G."/>
        </authorList>
    </citation>
    <scope>NUCLEOTIDE SEQUENCE</scope>
    <source>
        <strain evidence="7">DOB743</strain>
    </source>
</reference>
<evidence type="ECO:0000256" key="2">
    <source>
        <dbReference type="ARBA" id="ARBA00022679"/>
    </source>
</evidence>
<dbReference type="AlphaFoldDB" id="A0A9P7A7W1"/>
<dbReference type="GO" id="GO:0043484">
    <property type="term" value="P:regulation of RNA splicing"/>
    <property type="evidence" value="ECO:0007669"/>
    <property type="project" value="TreeGrafter"/>
</dbReference>
<keyword evidence="4 7" id="KW-0418">Kinase</keyword>
<evidence type="ECO:0000256" key="3">
    <source>
        <dbReference type="ARBA" id="ARBA00022741"/>
    </source>
</evidence>
<dbReference type="GO" id="GO:0005524">
    <property type="term" value="F:ATP binding"/>
    <property type="evidence" value="ECO:0007669"/>
    <property type="project" value="UniProtKB-KW"/>
</dbReference>
<keyword evidence="1" id="KW-0723">Serine/threonine-protein kinase</keyword>
<keyword evidence="5" id="KW-0067">ATP-binding</keyword>
<evidence type="ECO:0000256" key="4">
    <source>
        <dbReference type="ARBA" id="ARBA00022777"/>
    </source>
</evidence>
<dbReference type="SUPFAM" id="SSF56112">
    <property type="entry name" value="Protein kinase-like (PK-like)"/>
    <property type="match status" value="1"/>
</dbReference>
<dbReference type="OrthoDB" id="5979581at2759"/>
<sequence length="357" mass="40010">MYANTWAWDFSQKLMPNGSRNNSYVAVKVLTGKATDMDRQNIIWEVPTLNWVSSPPHPHCLRLLSDFTIPGKGSSGEHICLVTQILGGDVKSLCEAHGKILPLPLAKRVLLHTLRGIAHAHGCGVVHTDLKPDNIFFDARMSNTDFAKLLESGPSRRHPPEESHDGIMQAAVSQPLPIPSLQEALQITFVLADFGNAQPTFAHMHDEITAGDLRPPEFFLGGPWNETVDIWSFGCLIFELTIGQPFFRFRPFPPLDLDEINYMLHQMIGYTCQDFSLEQLAVSQRAADFFDEIGYLKSALREDQPFETSIRCYHVIEEEDVLSTAALMRRCLRLDPTNRASAAELLADPWFAGIDPI</sequence>
<dbReference type="EMBL" id="JABBWD010000001">
    <property type="protein sequence ID" value="KAG1784135.1"/>
    <property type="molecule type" value="Genomic_DNA"/>
</dbReference>
<dbReference type="Gene3D" id="1.10.510.10">
    <property type="entry name" value="Transferase(Phosphotransferase) domain 1"/>
    <property type="match status" value="1"/>
</dbReference>
<comment type="caution">
    <text evidence="7">The sequence shown here is derived from an EMBL/GenBank/DDBJ whole genome shotgun (WGS) entry which is preliminary data.</text>
</comment>
<dbReference type="InterPro" id="IPR008271">
    <property type="entry name" value="Ser/Thr_kinase_AS"/>
</dbReference>
<organism evidence="7 8">
    <name type="scientific">Suillus placidus</name>
    <dbReference type="NCBI Taxonomy" id="48579"/>
    <lineage>
        <taxon>Eukaryota</taxon>
        <taxon>Fungi</taxon>
        <taxon>Dikarya</taxon>
        <taxon>Basidiomycota</taxon>
        <taxon>Agaricomycotina</taxon>
        <taxon>Agaricomycetes</taxon>
        <taxon>Agaricomycetidae</taxon>
        <taxon>Boletales</taxon>
        <taxon>Suillineae</taxon>
        <taxon>Suillaceae</taxon>
        <taxon>Suillus</taxon>
    </lineage>
</organism>
<dbReference type="Pfam" id="PF00069">
    <property type="entry name" value="Pkinase"/>
    <property type="match status" value="2"/>
</dbReference>
<evidence type="ECO:0000313" key="7">
    <source>
        <dbReference type="EMBL" id="KAG1784135.1"/>
    </source>
</evidence>
<dbReference type="PANTHER" id="PTHR45646:SF11">
    <property type="entry name" value="SERINE_THREONINE-PROTEIN KINASE DOA"/>
    <property type="match status" value="1"/>
</dbReference>
<feature type="domain" description="Protein kinase" evidence="6">
    <location>
        <begin position="1"/>
        <end position="351"/>
    </location>
</feature>